<gene>
    <name evidence="2" type="primary">LOC111087115</name>
</gene>
<proteinExistence type="predicted"/>
<reference evidence="2" key="1">
    <citation type="submission" date="2025-08" db="UniProtKB">
        <authorList>
            <consortium name="RefSeq"/>
        </authorList>
    </citation>
    <scope>IDENTIFICATION</scope>
    <source>
        <tissue evidence="2">Muscle</tissue>
    </source>
</reference>
<dbReference type="Proteomes" id="UP000694941">
    <property type="component" value="Unplaced"/>
</dbReference>
<organism evidence="1 2">
    <name type="scientific">Limulus polyphemus</name>
    <name type="common">Atlantic horseshoe crab</name>
    <dbReference type="NCBI Taxonomy" id="6850"/>
    <lineage>
        <taxon>Eukaryota</taxon>
        <taxon>Metazoa</taxon>
        <taxon>Ecdysozoa</taxon>
        <taxon>Arthropoda</taxon>
        <taxon>Chelicerata</taxon>
        <taxon>Merostomata</taxon>
        <taxon>Xiphosura</taxon>
        <taxon>Limulidae</taxon>
        <taxon>Limulus</taxon>
    </lineage>
</organism>
<evidence type="ECO:0000313" key="1">
    <source>
        <dbReference type="Proteomes" id="UP000694941"/>
    </source>
</evidence>
<keyword evidence="1" id="KW-1185">Reference proteome</keyword>
<dbReference type="RefSeq" id="XP_022248307.1">
    <property type="nucleotide sequence ID" value="XM_022392599.1"/>
</dbReference>
<protein>
    <submittedName>
        <fullName evidence="2">Uncharacterized protein LOC111087115</fullName>
    </submittedName>
</protein>
<evidence type="ECO:0000313" key="2">
    <source>
        <dbReference type="RefSeq" id="XP_022248307.1"/>
    </source>
</evidence>
<dbReference type="GeneID" id="111087115"/>
<accession>A0ABM1SXF1</accession>
<name>A0ABM1SXF1_LIMPO</name>
<sequence>MCCLITTWKITDCRPCLGQIVTGRNCRPCLGQTVTRRDCRSSLGQAVTRRNCRPCLGQAVTRSNCRPCLGQAVTRRNWIIIKSFKLYAVFQGYLHLKAQETPSRGFL</sequence>